<sequence length="421" mass="46770">MTSISLLGAAPDTGNLGVSALSHSVAFALRERIPNADLCIFDNGRGLRRSKLRIGDDEWFVRLCGLSNSRRVYRRESLAHMRLSQVFPQLLNNGVRTIAQSRAVLDISGGDSFTDLYGSRRFELISRPKQIVMRENRPLILLPQTYGPFREKKNRARAADIVRGCDSAWARDSRSFEILVDLLGSDFDAARHRCGVDVAFLLPKTRPEYIESPLQSWLEGTCGEVVGLNVSGLIYNGGQDAARQYGISADYAKSVLQLIERLLATSDVNILLVPHVKAPPTKCESDLRACRQLLERLGPHAGSRVRVLAGEYNEMEIKWIIGQLQWFCGTRMHSTIAALSSGVPCASIAYSDKTLGVFASCGQQAQVFDPRQMDTADLVDCVYQSFLERSDLRYPLQQKLPAVIARANSQMDEIAKMCLNT</sequence>
<evidence type="ECO:0000313" key="2">
    <source>
        <dbReference type="EMBL" id="WOX06718.1"/>
    </source>
</evidence>
<keyword evidence="3" id="KW-1185">Reference proteome</keyword>
<keyword evidence="2" id="KW-0808">Transferase</keyword>
<evidence type="ECO:0000259" key="1">
    <source>
        <dbReference type="Pfam" id="PF04230"/>
    </source>
</evidence>
<accession>A0AAU0N378</accession>
<evidence type="ECO:0000313" key="3">
    <source>
        <dbReference type="Proteomes" id="UP001302477"/>
    </source>
</evidence>
<dbReference type="KEGG" id="mpaf:R5R33_06200"/>
<feature type="domain" description="Polysaccharide pyruvyl transferase" evidence="1">
    <location>
        <begin position="15"/>
        <end position="351"/>
    </location>
</feature>
<dbReference type="PANTHER" id="PTHR36836">
    <property type="entry name" value="COLANIC ACID BIOSYNTHESIS PROTEIN WCAK"/>
    <property type="match status" value="1"/>
</dbReference>
<dbReference type="InterPro" id="IPR007345">
    <property type="entry name" value="Polysacch_pyruvyl_Trfase"/>
</dbReference>
<organism evidence="2 3">
    <name type="scientific">Microbulbifer pacificus</name>
    <dbReference type="NCBI Taxonomy" id="407164"/>
    <lineage>
        <taxon>Bacteria</taxon>
        <taxon>Pseudomonadati</taxon>
        <taxon>Pseudomonadota</taxon>
        <taxon>Gammaproteobacteria</taxon>
        <taxon>Cellvibrionales</taxon>
        <taxon>Microbulbiferaceae</taxon>
        <taxon>Microbulbifer</taxon>
    </lineage>
</organism>
<dbReference type="Proteomes" id="UP001302477">
    <property type="component" value="Chromosome"/>
</dbReference>
<dbReference type="AlphaFoldDB" id="A0AAU0N378"/>
<proteinExistence type="predicted"/>
<dbReference type="PANTHER" id="PTHR36836:SF1">
    <property type="entry name" value="COLANIC ACID BIOSYNTHESIS PROTEIN WCAK"/>
    <property type="match status" value="1"/>
</dbReference>
<reference evidence="2 3" key="1">
    <citation type="submission" date="2023-10" db="EMBL/GenBank/DDBJ databases">
        <title>Description of Microbulbifer bruguierae sp. nov., isolated from the sediments of mangrove plant Bruguiera sexangula and comparative genomic analyses of the genus Microbulbifer.</title>
        <authorList>
            <person name="Long M."/>
        </authorList>
    </citation>
    <scope>NUCLEOTIDE SEQUENCE [LARGE SCALE GENOMIC DNA]</scope>
    <source>
        <strain evidence="2 3">SPO729</strain>
    </source>
</reference>
<dbReference type="GO" id="GO:0016740">
    <property type="term" value="F:transferase activity"/>
    <property type="evidence" value="ECO:0007669"/>
    <property type="project" value="UniProtKB-KW"/>
</dbReference>
<dbReference type="Pfam" id="PF04230">
    <property type="entry name" value="PS_pyruv_trans"/>
    <property type="match status" value="1"/>
</dbReference>
<dbReference type="EMBL" id="CP137555">
    <property type="protein sequence ID" value="WOX06718.1"/>
    <property type="molecule type" value="Genomic_DNA"/>
</dbReference>
<gene>
    <name evidence="2" type="ORF">R5R33_06200</name>
</gene>
<dbReference type="RefSeq" id="WP_318955170.1">
    <property type="nucleotide sequence ID" value="NZ_CP137555.1"/>
</dbReference>
<name>A0AAU0N378_9GAMM</name>
<protein>
    <submittedName>
        <fullName evidence="2">Polysaccharide pyruvyl transferase family protein</fullName>
    </submittedName>
</protein>